<evidence type="ECO:0000256" key="16">
    <source>
        <dbReference type="ARBA" id="ARBA00023157"/>
    </source>
</evidence>
<evidence type="ECO:0000256" key="6">
    <source>
        <dbReference type="ARBA" id="ARBA00011972"/>
    </source>
</evidence>
<name>A0ABD2IUF9_HETSC</name>
<reference evidence="21 22" key="1">
    <citation type="submission" date="2024-10" db="EMBL/GenBank/DDBJ databases">
        <authorList>
            <person name="Kim D."/>
        </authorList>
    </citation>
    <scope>NUCLEOTIDE SEQUENCE [LARGE SCALE GENOMIC DNA]</scope>
    <source>
        <strain evidence="21">Taebaek</strain>
    </source>
</reference>
<accession>A0ABD2IUF9</accession>
<keyword evidence="8" id="KW-0808">Transferase</keyword>
<evidence type="ECO:0000256" key="9">
    <source>
        <dbReference type="ARBA" id="ARBA00022692"/>
    </source>
</evidence>
<comment type="catalytic activity">
    <reaction evidence="19">
        <text>UDP-alpha-D-xylose + L-seryl-[protein] = 3-O-(beta-D-xylosyl)-L-seryl-[protein] + UDP + H(+)</text>
        <dbReference type="Rhea" id="RHEA:50192"/>
        <dbReference type="Rhea" id="RHEA-COMP:9863"/>
        <dbReference type="Rhea" id="RHEA-COMP:12567"/>
        <dbReference type="ChEBI" id="CHEBI:15378"/>
        <dbReference type="ChEBI" id="CHEBI:29999"/>
        <dbReference type="ChEBI" id="CHEBI:57632"/>
        <dbReference type="ChEBI" id="CHEBI:58223"/>
        <dbReference type="ChEBI" id="CHEBI:132085"/>
        <dbReference type="EC" id="2.4.2.26"/>
    </reaction>
</comment>
<keyword evidence="15 20" id="KW-0472">Membrane</keyword>
<sequence length="749" mass="86356">MRAVRFIPFSLLLFTVAFILLLLDRKFSKEFRDFLGENWHYEDSNSDRLAKSAQNRIQSTACKVQLRNFLHEISLKRYWPVKEIAKNCDDLFEVPSVANALKFRPFSPGTSHVKILFLLQLNGRDSRQLRRLFRSIFLPRHFYFVHVDSRREFMLKEMLKVEESLRAEGFANFRVAKRRMATIWGGSNLLDLFLWTVAETLGETNSNWAQWDYIVNLSETDMPILSVEELEQNLAENRGFSFLKSHGQNTSSFLQKQGLHFHFMQCEQRMWRVSERRNLPVNLRLDGGSDWVVVHRDLALFAISDSLLPSQMRLLFSSVLLPLETFFHTLALNSANFCRRIVRRNLRFTNWRRRQGCRCAPLKSVVDWCGCSPLAVSANELGKLSLNHSQSKFHFFGRKFDSAVDIAPIAFVERQSLRFRVDLLPSQSAVFSAHWLNLFSALSPSDVPFGLNAELLTLFTSSIARFMLPNNFIFQRLHDFHIYREFSASPPQTIATFSVAFGHTNYLIEALIGQKRDSFATSSPTDFEVIDEGIRFLFNAEEGIEIGLDFDHKEEIFRTFPPLLSPSSKFTLKWRWVRLGIAADGRAKRTSPPAELLFRGPNGTVFHTMSVPSYNSFYGTQFAQFEFGRFSGVSPGVWSVALHANDSLPIASLSFPVFPDPSHSSEWAEQRIVRLIDEFFTVRDFCSVTEHLTTQKEHLLLDEPISDFANCSELPWSTFFFDEKSVFPPFGRWAAERHSFLSTDSSLTD</sequence>
<dbReference type="Pfam" id="PF02485">
    <property type="entry name" value="Branch"/>
    <property type="match status" value="1"/>
</dbReference>
<comment type="pathway">
    <text evidence="4">Glycan metabolism; heparan sulfate biosynthesis.</text>
</comment>
<evidence type="ECO:0000256" key="2">
    <source>
        <dbReference type="ARBA" id="ARBA00004648"/>
    </source>
</evidence>
<evidence type="ECO:0000256" key="18">
    <source>
        <dbReference type="ARBA" id="ARBA00042865"/>
    </source>
</evidence>
<dbReference type="GO" id="GO:0000139">
    <property type="term" value="C:Golgi membrane"/>
    <property type="evidence" value="ECO:0007669"/>
    <property type="project" value="UniProtKB-SubCell"/>
</dbReference>
<dbReference type="PANTHER" id="PTHR46025">
    <property type="entry name" value="XYLOSYLTRANSFERASE OXT"/>
    <property type="match status" value="1"/>
</dbReference>
<gene>
    <name evidence="21" type="ORF">niasHS_010678</name>
</gene>
<comment type="subcellular location">
    <subcellularLocation>
        <location evidence="2">Endoplasmic reticulum membrane</location>
        <topology evidence="2">Single-pass type II membrane protein</topology>
    </subcellularLocation>
    <subcellularLocation>
        <location evidence="1">Golgi apparatus membrane</location>
        <topology evidence="1">Single-pass type II membrane protein</topology>
    </subcellularLocation>
</comment>
<evidence type="ECO:0000256" key="15">
    <source>
        <dbReference type="ARBA" id="ARBA00023136"/>
    </source>
</evidence>
<dbReference type="AlphaFoldDB" id="A0ABD2IUF9"/>
<evidence type="ECO:0000256" key="20">
    <source>
        <dbReference type="SAM" id="Phobius"/>
    </source>
</evidence>
<dbReference type="EC" id="2.4.2.26" evidence="6"/>
<evidence type="ECO:0000256" key="3">
    <source>
        <dbReference type="ARBA" id="ARBA00004840"/>
    </source>
</evidence>
<evidence type="ECO:0000256" key="1">
    <source>
        <dbReference type="ARBA" id="ARBA00004323"/>
    </source>
</evidence>
<keyword evidence="13 20" id="KW-1133">Transmembrane helix</keyword>
<proteinExistence type="inferred from homology"/>
<keyword evidence="7" id="KW-0328">Glycosyltransferase</keyword>
<evidence type="ECO:0000256" key="19">
    <source>
        <dbReference type="ARBA" id="ARBA00047847"/>
    </source>
</evidence>
<keyword evidence="16" id="KW-1015">Disulfide bond</keyword>
<evidence type="ECO:0000256" key="14">
    <source>
        <dbReference type="ARBA" id="ARBA00023034"/>
    </source>
</evidence>
<evidence type="ECO:0000256" key="4">
    <source>
        <dbReference type="ARBA" id="ARBA00005093"/>
    </source>
</evidence>
<comment type="similarity">
    <text evidence="5">Belongs to the glycosyltransferase 14 family. XylT subfamily.</text>
</comment>
<keyword evidence="9 20" id="KW-0812">Transmembrane</keyword>
<dbReference type="Proteomes" id="UP001620645">
    <property type="component" value="Unassembled WGS sequence"/>
</dbReference>
<protein>
    <recommendedName>
        <fullName evidence="6">protein xylosyltransferase</fullName>
        <ecNumber evidence="6">2.4.2.26</ecNumber>
    </recommendedName>
    <alternativeName>
        <fullName evidence="18">Peptide O-xylosyltransferase</fullName>
    </alternativeName>
</protein>
<evidence type="ECO:0000256" key="13">
    <source>
        <dbReference type="ARBA" id="ARBA00022989"/>
    </source>
</evidence>
<evidence type="ECO:0000313" key="22">
    <source>
        <dbReference type="Proteomes" id="UP001620645"/>
    </source>
</evidence>
<evidence type="ECO:0000256" key="17">
    <source>
        <dbReference type="ARBA" id="ARBA00023180"/>
    </source>
</evidence>
<dbReference type="InterPro" id="IPR003406">
    <property type="entry name" value="Glyco_trans_14"/>
</dbReference>
<evidence type="ECO:0000256" key="11">
    <source>
        <dbReference type="ARBA" id="ARBA00022824"/>
    </source>
</evidence>
<dbReference type="EMBL" id="JBICCN010000254">
    <property type="protein sequence ID" value="KAL3082876.1"/>
    <property type="molecule type" value="Genomic_DNA"/>
</dbReference>
<dbReference type="InterPro" id="IPR043538">
    <property type="entry name" value="XYLT"/>
</dbReference>
<dbReference type="GO" id="GO:0046872">
    <property type="term" value="F:metal ion binding"/>
    <property type="evidence" value="ECO:0007669"/>
    <property type="project" value="UniProtKB-KW"/>
</dbReference>
<evidence type="ECO:0000256" key="5">
    <source>
        <dbReference type="ARBA" id="ARBA00010195"/>
    </source>
</evidence>
<comment type="caution">
    <text evidence="21">The sequence shown here is derived from an EMBL/GenBank/DDBJ whole genome shotgun (WGS) entry which is preliminary data.</text>
</comment>
<keyword evidence="17" id="KW-0325">Glycoprotein</keyword>
<feature type="transmembrane region" description="Helical" evidence="20">
    <location>
        <begin position="6"/>
        <end position="23"/>
    </location>
</feature>
<evidence type="ECO:0000313" key="21">
    <source>
        <dbReference type="EMBL" id="KAL3082876.1"/>
    </source>
</evidence>
<dbReference type="PANTHER" id="PTHR46025:SF3">
    <property type="entry name" value="XYLOSYLTRANSFERASE OXT"/>
    <property type="match status" value="1"/>
</dbReference>
<keyword evidence="14" id="KW-0333">Golgi apparatus</keyword>
<keyword evidence="10" id="KW-0479">Metal-binding</keyword>
<dbReference type="GO" id="GO:0030158">
    <property type="term" value="F:protein xylosyltransferase activity"/>
    <property type="evidence" value="ECO:0007669"/>
    <property type="project" value="UniProtKB-EC"/>
</dbReference>
<keyword evidence="11" id="KW-0256">Endoplasmic reticulum</keyword>
<evidence type="ECO:0000256" key="8">
    <source>
        <dbReference type="ARBA" id="ARBA00022679"/>
    </source>
</evidence>
<evidence type="ECO:0000256" key="10">
    <source>
        <dbReference type="ARBA" id="ARBA00022723"/>
    </source>
</evidence>
<comment type="pathway">
    <text evidence="3">Glycan metabolism; chondroitin sulfate biosynthesis.</text>
</comment>
<dbReference type="GO" id="GO:0030166">
    <property type="term" value="P:proteoglycan biosynthetic process"/>
    <property type="evidence" value="ECO:0007669"/>
    <property type="project" value="UniProtKB-ARBA"/>
</dbReference>
<evidence type="ECO:0000256" key="7">
    <source>
        <dbReference type="ARBA" id="ARBA00022676"/>
    </source>
</evidence>
<keyword evidence="12" id="KW-0735">Signal-anchor</keyword>
<keyword evidence="22" id="KW-1185">Reference proteome</keyword>
<evidence type="ECO:0000256" key="12">
    <source>
        <dbReference type="ARBA" id="ARBA00022968"/>
    </source>
</evidence>
<organism evidence="21 22">
    <name type="scientific">Heterodera schachtii</name>
    <name type="common">Sugarbeet cyst nematode worm</name>
    <name type="synonym">Tylenchus schachtii</name>
    <dbReference type="NCBI Taxonomy" id="97005"/>
    <lineage>
        <taxon>Eukaryota</taxon>
        <taxon>Metazoa</taxon>
        <taxon>Ecdysozoa</taxon>
        <taxon>Nematoda</taxon>
        <taxon>Chromadorea</taxon>
        <taxon>Rhabditida</taxon>
        <taxon>Tylenchina</taxon>
        <taxon>Tylenchomorpha</taxon>
        <taxon>Tylenchoidea</taxon>
        <taxon>Heteroderidae</taxon>
        <taxon>Heteroderinae</taxon>
        <taxon>Heterodera</taxon>
    </lineage>
</organism>
<dbReference type="GO" id="GO:0005789">
    <property type="term" value="C:endoplasmic reticulum membrane"/>
    <property type="evidence" value="ECO:0007669"/>
    <property type="project" value="UniProtKB-SubCell"/>
</dbReference>